<reference evidence="4 5" key="1">
    <citation type="submission" date="2020-02" db="EMBL/GenBank/DDBJ databases">
        <title>Tigecycline-resistant Acinetobacter species from pigs and migratory birds.</title>
        <authorList>
            <person name="Chen C."/>
            <person name="Sun J."/>
            <person name="Liao X.-P."/>
            <person name="Liu Y.-H."/>
        </authorList>
    </citation>
    <scope>NUCLEOTIDE SEQUENCE [LARGE SCALE GENOMIC DNA]</scope>
    <source>
        <strain evidence="4 5">YH12207_T</strain>
    </source>
</reference>
<dbReference type="AlphaFoldDB" id="A0A7S7AGL7"/>
<dbReference type="SUPFAM" id="SSF53756">
    <property type="entry name" value="UDP-Glycosyltransferase/glycogen phosphorylase"/>
    <property type="match status" value="1"/>
</dbReference>
<gene>
    <name evidence="4" type="ORF">G0028_03480</name>
</gene>
<organism evidence="4 5">
    <name type="scientific">Acinetobacter piscicola</name>
    <dbReference type="NCBI Taxonomy" id="2006115"/>
    <lineage>
        <taxon>Bacteria</taxon>
        <taxon>Pseudomonadati</taxon>
        <taxon>Pseudomonadota</taxon>
        <taxon>Gammaproteobacteria</taxon>
        <taxon>Moraxellales</taxon>
        <taxon>Moraxellaceae</taxon>
        <taxon>Acinetobacter</taxon>
    </lineage>
</organism>
<dbReference type="GO" id="GO:0016757">
    <property type="term" value="F:glycosyltransferase activity"/>
    <property type="evidence" value="ECO:0007669"/>
    <property type="project" value="UniProtKB-KW"/>
</dbReference>
<sequence length="375" mass="43104">MMDNKLNHHSKKILFIIDDLGRGGAEKITADLASCLADQAHQVSVAVLSNDKTVQILNKKIHFIDLNIRSEFAFGKLWKNKKLNDCEKRTIDSLINSTSFDLIILGHHNGYYIYDELSQKDKVWHWIHAELIEFRNTQNPLKLLKEYLRQIRNRKKFKKLFNGKKCITVNSDLARRYQKLCPDSQLTNIANGTKIIAAPNPSQAYNKKWDCIFVGRLVAIKQVDHAIKAFLQSGLTGKMAIIGEGPERNRLEQWVRSLNTQDKVEFLGWIEQPKTYMQQSQCVIMSSFYEGSPVTLLEAISLNIPVVSYASSTGITDLFTEEYKALCLAEKQNIKELAQKLYTLVNHPIQYNTAMQRNISIDRMAEQFLQLTEQH</sequence>
<evidence type="ECO:0000256" key="2">
    <source>
        <dbReference type="ARBA" id="ARBA00022679"/>
    </source>
</evidence>
<accession>A0A7S7AGL7</accession>
<name>A0A7S7AGL7_9GAMM</name>
<dbReference type="PANTHER" id="PTHR12526:SF629">
    <property type="entry name" value="TEICHURONIC ACID BIOSYNTHESIS GLYCOSYLTRANSFERASE TUAH-RELATED"/>
    <property type="match status" value="1"/>
</dbReference>
<dbReference type="Pfam" id="PF00534">
    <property type="entry name" value="Glycos_transf_1"/>
    <property type="match status" value="1"/>
</dbReference>
<dbReference type="Proteomes" id="UP000593966">
    <property type="component" value="Chromosome"/>
</dbReference>
<dbReference type="GO" id="GO:1901135">
    <property type="term" value="P:carbohydrate derivative metabolic process"/>
    <property type="evidence" value="ECO:0007669"/>
    <property type="project" value="UniProtKB-ARBA"/>
</dbReference>
<evidence type="ECO:0000259" key="3">
    <source>
        <dbReference type="Pfam" id="PF00534"/>
    </source>
</evidence>
<dbReference type="Gene3D" id="3.40.50.2000">
    <property type="entry name" value="Glycogen Phosphorylase B"/>
    <property type="match status" value="2"/>
</dbReference>
<dbReference type="RefSeq" id="WP_174493297.1">
    <property type="nucleotide sequence ID" value="NZ_CP048659.1"/>
</dbReference>
<evidence type="ECO:0000313" key="5">
    <source>
        <dbReference type="Proteomes" id="UP000593966"/>
    </source>
</evidence>
<feature type="domain" description="Glycosyl transferase family 1" evidence="3">
    <location>
        <begin position="201"/>
        <end position="353"/>
    </location>
</feature>
<keyword evidence="1" id="KW-0328">Glycosyltransferase</keyword>
<keyword evidence="5" id="KW-1185">Reference proteome</keyword>
<evidence type="ECO:0000256" key="1">
    <source>
        <dbReference type="ARBA" id="ARBA00022676"/>
    </source>
</evidence>
<proteinExistence type="predicted"/>
<dbReference type="EMBL" id="CP048659">
    <property type="protein sequence ID" value="QOW45036.1"/>
    <property type="molecule type" value="Genomic_DNA"/>
</dbReference>
<keyword evidence="2 4" id="KW-0808">Transferase</keyword>
<evidence type="ECO:0000313" key="4">
    <source>
        <dbReference type="EMBL" id="QOW45036.1"/>
    </source>
</evidence>
<dbReference type="CDD" id="cd03811">
    <property type="entry name" value="GT4_GT28_WabH-like"/>
    <property type="match status" value="1"/>
</dbReference>
<protein>
    <submittedName>
        <fullName evidence="4">Glycosyltransferase</fullName>
    </submittedName>
</protein>
<dbReference type="PANTHER" id="PTHR12526">
    <property type="entry name" value="GLYCOSYLTRANSFERASE"/>
    <property type="match status" value="1"/>
</dbReference>
<dbReference type="InterPro" id="IPR001296">
    <property type="entry name" value="Glyco_trans_1"/>
</dbReference>